<evidence type="ECO:0000313" key="3">
    <source>
        <dbReference type="Proteomes" id="UP000823775"/>
    </source>
</evidence>
<evidence type="ECO:0000313" key="2">
    <source>
        <dbReference type="EMBL" id="MCD7471708.1"/>
    </source>
</evidence>
<proteinExistence type="predicted"/>
<dbReference type="Proteomes" id="UP000823775">
    <property type="component" value="Unassembled WGS sequence"/>
</dbReference>
<keyword evidence="3" id="KW-1185">Reference proteome</keyword>
<name>A0ABS8TLJ1_DATST</name>
<organism evidence="2 3">
    <name type="scientific">Datura stramonium</name>
    <name type="common">Jimsonweed</name>
    <name type="synonym">Common thornapple</name>
    <dbReference type="NCBI Taxonomy" id="4076"/>
    <lineage>
        <taxon>Eukaryota</taxon>
        <taxon>Viridiplantae</taxon>
        <taxon>Streptophyta</taxon>
        <taxon>Embryophyta</taxon>
        <taxon>Tracheophyta</taxon>
        <taxon>Spermatophyta</taxon>
        <taxon>Magnoliopsida</taxon>
        <taxon>eudicotyledons</taxon>
        <taxon>Gunneridae</taxon>
        <taxon>Pentapetalae</taxon>
        <taxon>asterids</taxon>
        <taxon>lamiids</taxon>
        <taxon>Solanales</taxon>
        <taxon>Solanaceae</taxon>
        <taxon>Solanoideae</taxon>
        <taxon>Datureae</taxon>
        <taxon>Datura</taxon>
    </lineage>
</organism>
<comment type="caution">
    <text evidence="2">The sequence shown here is derived from an EMBL/GenBank/DDBJ whole genome shotgun (WGS) entry which is preliminary data.</text>
</comment>
<keyword evidence="1" id="KW-0175">Coiled coil</keyword>
<gene>
    <name evidence="2" type="ORF">HAX54_012330</name>
</gene>
<feature type="coiled-coil region" evidence="1">
    <location>
        <begin position="13"/>
        <end position="54"/>
    </location>
</feature>
<dbReference type="EMBL" id="JACEIK010001715">
    <property type="protein sequence ID" value="MCD7471708.1"/>
    <property type="molecule type" value="Genomic_DNA"/>
</dbReference>
<accession>A0ABS8TLJ1</accession>
<protein>
    <submittedName>
        <fullName evidence="2">Uncharacterized protein</fullName>
    </submittedName>
</protein>
<reference evidence="2 3" key="1">
    <citation type="journal article" date="2021" name="BMC Genomics">
        <title>Datura genome reveals duplications of psychoactive alkaloid biosynthetic genes and high mutation rate following tissue culture.</title>
        <authorList>
            <person name="Rajewski A."/>
            <person name="Carter-House D."/>
            <person name="Stajich J."/>
            <person name="Litt A."/>
        </authorList>
    </citation>
    <scope>NUCLEOTIDE SEQUENCE [LARGE SCALE GENOMIC DNA]</scope>
    <source>
        <strain evidence="2">AR-01</strain>
    </source>
</reference>
<sequence>MADQITVIDLVENEFDYKEKKSYQKKIAKLEAKVAQMEQEIGGIKKMITELKKSSIEESAGHSPICTTSYPNIEIYIINSSNFQVTMMPNIHPPAIVFPFNENKHNQLAVCQHARRGKEIQSTSHKDLDMEIQSLRKAIDEEFYLKNS</sequence>
<evidence type="ECO:0000256" key="1">
    <source>
        <dbReference type="SAM" id="Coils"/>
    </source>
</evidence>